<dbReference type="RefSeq" id="WP_201093815.1">
    <property type="nucleotide sequence ID" value="NZ_CP067393.1"/>
</dbReference>
<keyword evidence="1" id="KW-1133">Transmembrane helix</keyword>
<keyword evidence="1" id="KW-0472">Membrane</keyword>
<protein>
    <recommendedName>
        <fullName evidence="4">PH domain-containing protein</fullName>
    </recommendedName>
</protein>
<dbReference type="KEGG" id="eaz:JHT90_02735"/>
<evidence type="ECO:0000313" key="3">
    <source>
        <dbReference type="Proteomes" id="UP000595278"/>
    </source>
</evidence>
<organism evidence="2 3">
    <name type="scientific">Entomomonas asaccharolytica</name>
    <dbReference type="NCBI Taxonomy" id="2785331"/>
    <lineage>
        <taxon>Bacteria</taxon>
        <taxon>Pseudomonadati</taxon>
        <taxon>Pseudomonadota</taxon>
        <taxon>Gammaproteobacteria</taxon>
        <taxon>Pseudomonadales</taxon>
        <taxon>Pseudomonadaceae</taxon>
        <taxon>Entomomonas</taxon>
    </lineage>
</organism>
<reference evidence="2 3" key="1">
    <citation type="submission" date="2021-01" db="EMBL/GenBank/DDBJ databases">
        <title>Entomomonas sp. F2A isolated from a house cricket (Acheta domesticus).</title>
        <authorList>
            <person name="Spergser J."/>
            <person name="Busse H.-J."/>
        </authorList>
    </citation>
    <scope>NUCLEOTIDE SEQUENCE [LARGE SCALE GENOMIC DNA]</scope>
    <source>
        <strain evidence="2 3">F2A</strain>
    </source>
</reference>
<keyword evidence="3" id="KW-1185">Reference proteome</keyword>
<keyword evidence="1" id="KW-0812">Transmembrane</keyword>
<dbReference type="AlphaFoldDB" id="A0A974RXE3"/>
<proteinExistence type="predicted"/>
<gene>
    <name evidence="2" type="ORF">JHT90_02735</name>
</gene>
<accession>A0A974RXE3</accession>
<sequence>MDGSYFLTKKEYLHHKLIMICACFALPLLFYYDGDIDIITAVIIHIFICSYLLFSYSRIKEIYIENGNLIIIGKKGEITTPITNIRNIHEVGLFSSGTPALTRVSVYDAIIELKTNSIYGKKIYCCVKGLNKSSNPIGDVMKYINEEQRKVKEETNKQ</sequence>
<evidence type="ECO:0000313" key="2">
    <source>
        <dbReference type="EMBL" id="QQP86181.1"/>
    </source>
</evidence>
<feature type="transmembrane region" description="Helical" evidence="1">
    <location>
        <begin position="12"/>
        <end position="32"/>
    </location>
</feature>
<evidence type="ECO:0008006" key="4">
    <source>
        <dbReference type="Google" id="ProtNLM"/>
    </source>
</evidence>
<name>A0A974RXE3_9GAMM</name>
<dbReference type="EMBL" id="CP067393">
    <property type="protein sequence ID" value="QQP86181.1"/>
    <property type="molecule type" value="Genomic_DNA"/>
</dbReference>
<feature type="transmembrane region" description="Helical" evidence="1">
    <location>
        <begin position="38"/>
        <end position="56"/>
    </location>
</feature>
<dbReference type="Proteomes" id="UP000595278">
    <property type="component" value="Chromosome"/>
</dbReference>
<evidence type="ECO:0000256" key="1">
    <source>
        <dbReference type="SAM" id="Phobius"/>
    </source>
</evidence>